<dbReference type="Gene3D" id="3.30.1240.10">
    <property type="match status" value="1"/>
</dbReference>
<dbReference type="STRING" id="1121925.SAMN02746011_00075"/>
<dbReference type="PANTHER" id="PTHR10000:SF53">
    <property type="entry name" value="5-AMINO-6-(5-PHOSPHO-D-RIBITYLAMINO)URACIL PHOSPHATASE YBJI-RELATED"/>
    <property type="match status" value="1"/>
</dbReference>
<keyword evidence="1" id="KW-0378">Hydrolase</keyword>
<accession>A0A1T4JKS1</accession>
<dbReference type="Gene3D" id="3.40.50.1000">
    <property type="entry name" value="HAD superfamily/HAD-like"/>
    <property type="match status" value="1"/>
</dbReference>
<dbReference type="Pfam" id="PF08282">
    <property type="entry name" value="Hydrolase_3"/>
    <property type="match status" value="1"/>
</dbReference>
<keyword evidence="2" id="KW-1185">Reference proteome</keyword>
<dbReference type="SUPFAM" id="SSF56784">
    <property type="entry name" value="HAD-like"/>
    <property type="match status" value="1"/>
</dbReference>
<dbReference type="GO" id="GO:0016791">
    <property type="term" value="F:phosphatase activity"/>
    <property type="evidence" value="ECO:0007669"/>
    <property type="project" value="TreeGrafter"/>
</dbReference>
<protein>
    <submittedName>
        <fullName evidence="1">Haloacid dehalogenase-like hydrolase</fullName>
    </submittedName>
</protein>
<dbReference type="GO" id="GO:0000287">
    <property type="term" value="F:magnesium ion binding"/>
    <property type="evidence" value="ECO:0007669"/>
    <property type="project" value="TreeGrafter"/>
</dbReference>
<dbReference type="PANTHER" id="PTHR10000">
    <property type="entry name" value="PHOSPHOSERINE PHOSPHATASE"/>
    <property type="match status" value="1"/>
</dbReference>
<dbReference type="SFLD" id="SFLDS00003">
    <property type="entry name" value="Haloacid_Dehalogenase"/>
    <property type="match status" value="1"/>
</dbReference>
<dbReference type="PROSITE" id="PS01229">
    <property type="entry name" value="COF_2"/>
    <property type="match status" value="1"/>
</dbReference>
<dbReference type="Proteomes" id="UP000189941">
    <property type="component" value="Unassembled WGS sequence"/>
</dbReference>
<dbReference type="InterPro" id="IPR023214">
    <property type="entry name" value="HAD_sf"/>
</dbReference>
<name>A0A1T4JKS1_9LACT</name>
<dbReference type="OrthoDB" id="9814970at2"/>
<sequence>MSIKLVAIDLDQTLLRADKTYDVERFEAVVEQLTQQGVMVCIATGNSYHKIVEFFSASVLESLHLAGDNGNFIMCDHEVEQVIGIERQTFLKLCDYFEGKENFFICISTGEISYMNVSEGIGFEKILKYNNEYKIVQDFLEIPEDQVATKIAIFSPRSLARNKVIAKELSGQFADLSVVTSGDDWVDAYHYEGGKGSAIQFFKERYQLKPEEVMAFGDSLNDESMMKEVKYSVAMSNADIDLALHCQYKIGSNEEQAVIDILERLVKEPDAQFMDQYEMNR</sequence>
<evidence type="ECO:0000313" key="2">
    <source>
        <dbReference type="Proteomes" id="UP000189941"/>
    </source>
</evidence>
<dbReference type="InterPro" id="IPR036412">
    <property type="entry name" value="HAD-like_sf"/>
</dbReference>
<organism evidence="1 2">
    <name type="scientific">Globicatella sulfidifaciens DSM 15739</name>
    <dbReference type="NCBI Taxonomy" id="1121925"/>
    <lineage>
        <taxon>Bacteria</taxon>
        <taxon>Bacillati</taxon>
        <taxon>Bacillota</taxon>
        <taxon>Bacilli</taxon>
        <taxon>Lactobacillales</taxon>
        <taxon>Aerococcaceae</taxon>
        <taxon>Globicatella</taxon>
    </lineage>
</organism>
<dbReference type="SFLD" id="SFLDG01140">
    <property type="entry name" value="C2.B:_Phosphomannomutase_and_P"/>
    <property type="match status" value="1"/>
</dbReference>
<evidence type="ECO:0000313" key="1">
    <source>
        <dbReference type="EMBL" id="SJZ30667.1"/>
    </source>
</evidence>
<dbReference type="InterPro" id="IPR006379">
    <property type="entry name" value="HAD-SF_hydro_IIB"/>
</dbReference>
<dbReference type="EMBL" id="FUWO01000001">
    <property type="protein sequence ID" value="SJZ30667.1"/>
    <property type="molecule type" value="Genomic_DNA"/>
</dbReference>
<dbReference type="RefSeq" id="WP_078754961.1">
    <property type="nucleotide sequence ID" value="NZ_FUWO01000001.1"/>
</dbReference>
<proteinExistence type="predicted"/>
<dbReference type="AlphaFoldDB" id="A0A1T4JKS1"/>
<reference evidence="2" key="1">
    <citation type="submission" date="2017-02" db="EMBL/GenBank/DDBJ databases">
        <authorList>
            <person name="Varghese N."/>
            <person name="Submissions S."/>
        </authorList>
    </citation>
    <scope>NUCLEOTIDE SEQUENCE [LARGE SCALE GENOMIC DNA]</scope>
    <source>
        <strain evidence="2">DSM 15739</strain>
    </source>
</reference>
<dbReference type="GO" id="GO:0005829">
    <property type="term" value="C:cytosol"/>
    <property type="evidence" value="ECO:0007669"/>
    <property type="project" value="TreeGrafter"/>
</dbReference>
<dbReference type="NCBIfam" id="TIGR01484">
    <property type="entry name" value="HAD-SF-IIB"/>
    <property type="match status" value="1"/>
</dbReference>
<gene>
    <name evidence="1" type="ORF">SAMN02746011_00075</name>
</gene>